<dbReference type="RefSeq" id="WP_008002140.1">
    <property type="nucleotide sequence ID" value="NZ_AOJI01000032.1"/>
</dbReference>
<dbReference type="InterPro" id="IPR058674">
    <property type="entry name" value="DUF8054_N"/>
</dbReference>
<evidence type="ECO:0000259" key="4">
    <source>
        <dbReference type="Pfam" id="PF26238"/>
    </source>
</evidence>
<evidence type="ECO:0000313" key="5">
    <source>
        <dbReference type="EMBL" id="EMA65753.1"/>
    </source>
</evidence>
<gene>
    <name evidence="5" type="ORF">C461_13671</name>
</gene>
<dbReference type="Pfam" id="PF26236">
    <property type="entry name" value="DUF8054_N"/>
    <property type="match status" value="1"/>
</dbReference>
<keyword evidence="1" id="KW-0472">Membrane</keyword>
<evidence type="ECO:0000313" key="6">
    <source>
        <dbReference type="Proteomes" id="UP000011575"/>
    </source>
</evidence>
<feature type="transmembrane region" description="Helical" evidence="1">
    <location>
        <begin position="26"/>
        <end position="46"/>
    </location>
</feature>
<accession>M0P7D2</accession>
<keyword evidence="1" id="KW-0812">Transmembrane</keyword>
<sequence length="292" mass="30646">MTTSHDTRLGRLGRLRRPEYTGVNRCLPCTAVNVAIAIAGAAALAAVGAIELAALGLSVSLAAIWLRGYLVPGTPELTKRYLPERVLRLFGKGREPAPPADVDAESYLLSADVLVETPDGTDLAFAPWFESAWRSHLASLRDGTGVDDEVAFTGDAASEDGDIAALAALTGVDAASLSIRWYEGAAVARADGERLGHWESRAAFLADVAADRALADGLDDWTDLPLAARSGVLGAVRLFVEDCPACEGPVGLESRVVESCCTTYDVIAGRCAACDARLFEMDLPPSLATDSA</sequence>
<reference evidence="5 6" key="1">
    <citation type="journal article" date="2014" name="PLoS Genet.">
        <title>Phylogenetically driven sequencing of extremely halophilic archaea reveals strategies for static and dynamic osmo-response.</title>
        <authorList>
            <person name="Becker E.A."/>
            <person name="Seitzer P.M."/>
            <person name="Tritt A."/>
            <person name="Larsen D."/>
            <person name="Krusor M."/>
            <person name="Yao A.I."/>
            <person name="Wu D."/>
            <person name="Madern D."/>
            <person name="Eisen J.A."/>
            <person name="Darling A.E."/>
            <person name="Facciotti M.T."/>
        </authorList>
    </citation>
    <scope>NUCLEOTIDE SEQUENCE [LARGE SCALE GENOMIC DNA]</scope>
    <source>
        <strain evidence="5 6">JCM 13560</strain>
    </source>
</reference>
<dbReference type="Pfam" id="PF26237">
    <property type="entry name" value="DUF8054_C"/>
    <property type="match status" value="1"/>
</dbReference>
<feature type="domain" description="DUF8054" evidence="3">
    <location>
        <begin position="241"/>
        <end position="281"/>
    </location>
</feature>
<dbReference type="Proteomes" id="UP000011575">
    <property type="component" value="Unassembled WGS sequence"/>
</dbReference>
<dbReference type="STRING" id="1230454.C461_13671"/>
<dbReference type="InterPro" id="IPR058675">
    <property type="entry name" value="DUF8054_C"/>
</dbReference>
<feature type="domain" description="DUF8054" evidence="2">
    <location>
        <begin position="13"/>
        <end position="92"/>
    </location>
</feature>
<dbReference type="EMBL" id="AOJI01000032">
    <property type="protein sequence ID" value="EMA65753.1"/>
    <property type="molecule type" value="Genomic_DNA"/>
</dbReference>
<feature type="transmembrane region" description="Helical" evidence="1">
    <location>
        <begin position="52"/>
        <end position="70"/>
    </location>
</feature>
<dbReference type="AlphaFoldDB" id="M0P7D2"/>
<dbReference type="Pfam" id="PF26238">
    <property type="entry name" value="DUF8054_M"/>
    <property type="match status" value="1"/>
</dbReference>
<name>M0P7D2_9EURY</name>
<evidence type="ECO:0000259" key="2">
    <source>
        <dbReference type="Pfam" id="PF26236"/>
    </source>
</evidence>
<dbReference type="OrthoDB" id="292134at2157"/>
<comment type="caution">
    <text evidence="5">The sequence shown here is derived from an EMBL/GenBank/DDBJ whole genome shotgun (WGS) entry which is preliminary data.</text>
</comment>
<organism evidence="5 6">
    <name type="scientific">Halorubrum aidingense JCM 13560</name>
    <dbReference type="NCBI Taxonomy" id="1230454"/>
    <lineage>
        <taxon>Archaea</taxon>
        <taxon>Methanobacteriati</taxon>
        <taxon>Methanobacteriota</taxon>
        <taxon>Stenosarchaea group</taxon>
        <taxon>Halobacteria</taxon>
        <taxon>Halobacteriales</taxon>
        <taxon>Haloferacaceae</taxon>
        <taxon>Halorubrum</taxon>
    </lineage>
</organism>
<keyword evidence="1" id="KW-1133">Transmembrane helix</keyword>
<feature type="domain" description="DUF8054" evidence="4">
    <location>
        <begin position="103"/>
        <end position="238"/>
    </location>
</feature>
<dbReference type="InterPro" id="IPR058775">
    <property type="entry name" value="DUF8054_M"/>
</dbReference>
<proteinExistence type="predicted"/>
<evidence type="ECO:0000256" key="1">
    <source>
        <dbReference type="SAM" id="Phobius"/>
    </source>
</evidence>
<dbReference type="PATRIC" id="fig|1230454.4.peg.2750"/>
<evidence type="ECO:0000259" key="3">
    <source>
        <dbReference type="Pfam" id="PF26237"/>
    </source>
</evidence>
<keyword evidence="6" id="KW-1185">Reference proteome</keyword>
<protein>
    <submittedName>
        <fullName evidence="5">Uncharacterized protein</fullName>
    </submittedName>
</protein>